<organism evidence="1 2">
    <name type="scientific">Neoroseomonas soli</name>
    <dbReference type="NCBI Taxonomy" id="1081025"/>
    <lineage>
        <taxon>Bacteria</taxon>
        <taxon>Pseudomonadati</taxon>
        <taxon>Pseudomonadota</taxon>
        <taxon>Alphaproteobacteria</taxon>
        <taxon>Acetobacterales</taxon>
        <taxon>Acetobacteraceae</taxon>
        <taxon>Neoroseomonas</taxon>
    </lineage>
</organism>
<reference evidence="1" key="1">
    <citation type="submission" date="2020-01" db="EMBL/GenBank/DDBJ databases">
        <authorList>
            <person name="Rat A."/>
        </authorList>
    </citation>
    <scope>NUCLEOTIDE SEQUENCE</scope>
    <source>
        <strain evidence="1">LMG 31231</strain>
    </source>
</reference>
<proteinExistence type="predicted"/>
<dbReference type="Pfam" id="PF11697">
    <property type="entry name" value="DUF3293"/>
    <property type="match status" value="1"/>
</dbReference>
<name>A0A9X9X1B0_9PROT</name>
<gene>
    <name evidence="1" type="ORF">GXW76_18580</name>
</gene>
<comment type="caution">
    <text evidence="1">The sequence shown here is derived from an EMBL/GenBank/DDBJ whole genome shotgun (WGS) entry which is preliminary data.</text>
</comment>
<reference evidence="1" key="2">
    <citation type="journal article" date="2021" name="Syst. Appl. Microbiol.">
        <title>Roseomonas hellenica sp. nov., isolated from roots of wild-growing Alkanna tinctoria.</title>
        <authorList>
            <person name="Rat A."/>
            <person name="Naranjo H.D."/>
            <person name="Lebbe L."/>
            <person name="Cnockaert M."/>
            <person name="Krigas N."/>
            <person name="Grigoriadou K."/>
            <person name="Maloupa E."/>
            <person name="Willems A."/>
        </authorList>
    </citation>
    <scope>NUCLEOTIDE SEQUENCE</scope>
    <source>
        <strain evidence="1">LMG 31231</strain>
    </source>
</reference>
<dbReference type="RefSeq" id="WP_211863601.1">
    <property type="nucleotide sequence ID" value="NZ_JAAEDM010000062.1"/>
</dbReference>
<dbReference type="Proteomes" id="UP001138751">
    <property type="component" value="Unassembled WGS sequence"/>
</dbReference>
<evidence type="ECO:0000313" key="1">
    <source>
        <dbReference type="EMBL" id="MBR0673189.1"/>
    </source>
</evidence>
<keyword evidence="2" id="KW-1185">Reference proteome</keyword>
<sequence length="147" mass="16582">MIALPHVRVLARDPLPVGPRLARGWRVTSYEAAGAAVRLGRRSPAIDRLLFAAGVRRGAFVGAWNPLSRLRPRRWNDAMLGRLRALARRAGMPFREGAGHAARPAWVEHHLLLLADRRRCAVLAHRFRQHAILLVRLRAPSRLIVLR</sequence>
<dbReference type="AlphaFoldDB" id="A0A9X9X1B0"/>
<evidence type="ECO:0000313" key="2">
    <source>
        <dbReference type="Proteomes" id="UP001138751"/>
    </source>
</evidence>
<dbReference type="EMBL" id="JAAEDM010000062">
    <property type="protein sequence ID" value="MBR0673189.1"/>
    <property type="molecule type" value="Genomic_DNA"/>
</dbReference>
<accession>A0A9X9X1B0</accession>
<protein>
    <submittedName>
        <fullName evidence="1">DUF3293 domain-containing protein</fullName>
    </submittedName>
</protein>
<dbReference type="InterPro" id="IPR021710">
    <property type="entry name" value="DUF3293"/>
</dbReference>